<sequence>MGEAQVPAPRTEAAPQASKGTVVVTTLASDSHTWNLVFLQLLIEECGYDVVNLGPCVPDEVLVAECGDLRPEMIVISSVNGHGYQDGMRVIPQLRARGPLAATPIVIGGKLGTDGGEGVDRTGELMAAGFDAVFEDGKDPIAAFHSFLAALPPAGARRPLPDPSRIPA</sequence>
<dbReference type="GeneID" id="95578769"/>
<keyword evidence="2" id="KW-0614">Plasmid</keyword>
<accession>A0ABY5Q8B9</accession>
<dbReference type="EMBL" id="CP102515">
    <property type="protein sequence ID" value="UUY52489.1"/>
    <property type="molecule type" value="Genomic_DNA"/>
</dbReference>
<dbReference type="SUPFAM" id="SSF52242">
    <property type="entry name" value="Cobalamin (vitamin B12)-binding domain"/>
    <property type="match status" value="1"/>
</dbReference>
<dbReference type="InterPro" id="IPR036724">
    <property type="entry name" value="Cobalamin-bd_sf"/>
</dbReference>
<name>A0ABY5Q8B9_9ACTN</name>
<keyword evidence="3" id="KW-1185">Reference proteome</keyword>
<feature type="domain" description="B12-binding" evidence="1">
    <location>
        <begin position="19"/>
        <end position="158"/>
    </location>
</feature>
<evidence type="ECO:0000313" key="3">
    <source>
        <dbReference type="Proteomes" id="UP001057738"/>
    </source>
</evidence>
<geneLocation type="plasmid" evidence="2 3">
    <name>unnamed1</name>
</geneLocation>
<gene>
    <name evidence="2" type="ORF">NRK68_35100</name>
</gene>
<dbReference type="Pfam" id="PF02310">
    <property type="entry name" value="B12-binding"/>
    <property type="match status" value="1"/>
</dbReference>
<dbReference type="PROSITE" id="PS51332">
    <property type="entry name" value="B12_BINDING"/>
    <property type="match status" value="1"/>
</dbReference>
<dbReference type="Proteomes" id="UP001057738">
    <property type="component" value="Plasmid unnamed1"/>
</dbReference>
<reference evidence="2" key="1">
    <citation type="submission" date="2022-08" db="EMBL/GenBank/DDBJ databases">
        <authorList>
            <person name="Tian L."/>
        </authorList>
    </citation>
    <scope>NUCLEOTIDE SEQUENCE</scope>
    <source>
        <strain evidence="2">CM253</strain>
        <plasmid evidence="2">unnamed1</plasmid>
    </source>
</reference>
<dbReference type="Gene3D" id="3.40.50.280">
    <property type="entry name" value="Cobalamin-binding domain"/>
    <property type="match status" value="1"/>
</dbReference>
<protein>
    <submittedName>
        <fullName evidence="2">Cobalamin-dependent protein</fullName>
    </submittedName>
</protein>
<evidence type="ECO:0000259" key="1">
    <source>
        <dbReference type="PROSITE" id="PS51332"/>
    </source>
</evidence>
<evidence type="ECO:0000313" key="2">
    <source>
        <dbReference type="EMBL" id="UUY52489.1"/>
    </source>
</evidence>
<dbReference type="RefSeq" id="WP_257858235.1">
    <property type="nucleotide sequence ID" value="NZ_CP102515.1"/>
</dbReference>
<organism evidence="2 3">
    <name type="scientific">Streptomyces yangpuensis</name>
    <dbReference type="NCBI Taxonomy" id="1648182"/>
    <lineage>
        <taxon>Bacteria</taxon>
        <taxon>Bacillati</taxon>
        <taxon>Actinomycetota</taxon>
        <taxon>Actinomycetes</taxon>
        <taxon>Kitasatosporales</taxon>
        <taxon>Streptomycetaceae</taxon>
        <taxon>Streptomyces</taxon>
    </lineage>
</organism>
<proteinExistence type="predicted"/>
<dbReference type="InterPro" id="IPR006158">
    <property type="entry name" value="Cobalamin-bd"/>
</dbReference>